<organism evidence="3 4">
    <name type="scientific">Deinococcus indicus</name>
    <dbReference type="NCBI Taxonomy" id="223556"/>
    <lineage>
        <taxon>Bacteria</taxon>
        <taxon>Thermotogati</taxon>
        <taxon>Deinococcota</taxon>
        <taxon>Deinococci</taxon>
        <taxon>Deinococcales</taxon>
        <taxon>Deinococcaceae</taxon>
        <taxon>Deinococcus</taxon>
    </lineage>
</organism>
<protein>
    <recommendedName>
        <fullName evidence="2">Cas12f1-like TNB domain-containing protein</fullName>
    </recommendedName>
</protein>
<evidence type="ECO:0000256" key="1">
    <source>
        <dbReference type="ARBA" id="ARBA00023125"/>
    </source>
</evidence>
<keyword evidence="1" id="KW-0238">DNA-binding</keyword>
<dbReference type="InterPro" id="IPR010095">
    <property type="entry name" value="Cas12f1-like_TNB"/>
</dbReference>
<dbReference type="GO" id="GO:0003677">
    <property type="term" value="F:DNA binding"/>
    <property type="evidence" value="ECO:0007669"/>
    <property type="project" value="UniProtKB-KW"/>
</dbReference>
<evidence type="ECO:0000313" key="4">
    <source>
        <dbReference type="Proteomes" id="UP000197208"/>
    </source>
</evidence>
<evidence type="ECO:0000313" key="3">
    <source>
        <dbReference type="EMBL" id="OWL94605.1"/>
    </source>
</evidence>
<keyword evidence="4" id="KW-1185">Reference proteome</keyword>
<feature type="domain" description="Cas12f1-like TNB" evidence="2">
    <location>
        <begin position="385"/>
        <end position="435"/>
    </location>
</feature>
<sequence length="438" mass="48771">MPNHLISVPTTLRPTTEQARRLSDIVQQANHLHLTLRRWLRLRAAGVVLTLRAALDQVAAGQPLPDVHDRCELQLPAAALDEVRALTVADLPQIWGLLSPATVRAICHSNAKRLENRRTGRAAELLPLRPLNAVPMDASVQPLDEFHILLDGLRTPIVADVWMLPADLMDALLIAADEQTRQARQYVTDTCERVIRGEPSALTALYADASKIGERLLRSATRQIDQTRPHRADYVQLRVVTEPAGGQVHQLVWTVRVPYGHRPLASIDDTIGVDLGVRNLATLADDSSDWHVPRQTTTWDLPAPDPDDSHQLLIHALARRAVFERHRADLELTLQQILSYRRAHLEELDYDGMRDHGRVPWAGEAMQLSGASSLTGWVQMLKDVTGTRVRMVDPAGTSSRCPHCHRPCRRISPFVVTTCPVHGDMDADVVGARMIRKG</sequence>
<gene>
    <name evidence="3" type="ORF">CBQ26_15015</name>
</gene>
<dbReference type="Proteomes" id="UP000197208">
    <property type="component" value="Unassembled WGS sequence"/>
</dbReference>
<dbReference type="OrthoDB" id="65749at2"/>
<accession>A0A246BH96</accession>
<dbReference type="EMBL" id="NHMK01000023">
    <property type="protein sequence ID" value="OWL94605.1"/>
    <property type="molecule type" value="Genomic_DNA"/>
</dbReference>
<dbReference type="AlphaFoldDB" id="A0A246BH96"/>
<dbReference type="Pfam" id="PF07282">
    <property type="entry name" value="Cas12f1-like_TNB"/>
    <property type="match status" value="1"/>
</dbReference>
<proteinExistence type="predicted"/>
<evidence type="ECO:0000259" key="2">
    <source>
        <dbReference type="Pfam" id="PF07282"/>
    </source>
</evidence>
<comment type="caution">
    <text evidence="3">The sequence shown here is derived from an EMBL/GenBank/DDBJ whole genome shotgun (WGS) entry which is preliminary data.</text>
</comment>
<reference evidence="3 4" key="1">
    <citation type="submission" date="2017-05" db="EMBL/GenBank/DDBJ databases">
        <title>De novo genome assembly of Deniococcus indicus strain DR1.</title>
        <authorList>
            <person name="Chauhan D."/>
            <person name="Yennamalli R.M."/>
            <person name="Priyadarshini R."/>
        </authorList>
    </citation>
    <scope>NUCLEOTIDE SEQUENCE [LARGE SCALE GENOMIC DNA]</scope>
    <source>
        <strain evidence="3 4">DR1</strain>
    </source>
</reference>
<name>A0A246BH96_9DEIO</name>
<dbReference type="RefSeq" id="WP_088249459.1">
    <property type="nucleotide sequence ID" value="NZ_NHMK01000023.1"/>
</dbReference>